<dbReference type="GO" id="GO:0015948">
    <property type="term" value="P:methanogenesis"/>
    <property type="evidence" value="ECO:0007669"/>
    <property type="project" value="UniProtKB-UniRule"/>
</dbReference>
<reference evidence="6 7" key="1">
    <citation type="submission" date="2015-09" db="EMBL/GenBank/DDBJ databases">
        <title>Draft genome sequence of Kouleothrix aurantiaca JCM 19913.</title>
        <authorList>
            <person name="Hemp J."/>
        </authorList>
    </citation>
    <scope>NUCLEOTIDE SEQUENCE [LARGE SCALE GENOMIC DNA]</scope>
    <source>
        <strain evidence="6 7">COM-B</strain>
    </source>
</reference>
<dbReference type="PATRIC" id="fig|186479.3.peg.10986"/>
<keyword evidence="2 6" id="KW-0489">Methyltransferase</keyword>
<keyword evidence="3 4" id="KW-0808">Transferase</keyword>
<gene>
    <name evidence="6" type="ORF">SE17_21835</name>
</gene>
<dbReference type="Proteomes" id="UP000050509">
    <property type="component" value="Unassembled WGS sequence"/>
</dbReference>
<evidence type="ECO:0000313" key="6">
    <source>
        <dbReference type="EMBL" id="KPV51325.1"/>
    </source>
</evidence>
<evidence type="ECO:0000256" key="4">
    <source>
        <dbReference type="PIRNR" id="PIRNR037567"/>
    </source>
</evidence>
<evidence type="ECO:0000256" key="5">
    <source>
        <dbReference type="SAM" id="MobiDB-lite"/>
    </source>
</evidence>
<accession>A0A0N8PRZ8</accession>
<feature type="region of interest" description="Disordered" evidence="5">
    <location>
        <begin position="1"/>
        <end position="27"/>
    </location>
</feature>
<dbReference type="GO" id="GO:0008168">
    <property type="term" value="F:methyltransferase activity"/>
    <property type="evidence" value="ECO:0007669"/>
    <property type="project" value="UniProtKB-KW"/>
</dbReference>
<evidence type="ECO:0000313" key="7">
    <source>
        <dbReference type="Proteomes" id="UP000050509"/>
    </source>
</evidence>
<comment type="caution">
    <text evidence="6">The sequence shown here is derived from an EMBL/GenBank/DDBJ whole genome shotgun (WGS) entry which is preliminary data.</text>
</comment>
<dbReference type="InterPro" id="IPR010426">
    <property type="entry name" value="MTTB_MeTrfase"/>
</dbReference>
<dbReference type="AlphaFoldDB" id="A0A0N8PRZ8"/>
<organism evidence="6 7">
    <name type="scientific">Kouleothrix aurantiaca</name>
    <dbReference type="NCBI Taxonomy" id="186479"/>
    <lineage>
        <taxon>Bacteria</taxon>
        <taxon>Bacillati</taxon>
        <taxon>Chloroflexota</taxon>
        <taxon>Chloroflexia</taxon>
        <taxon>Chloroflexales</taxon>
        <taxon>Roseiflexineae</taxon>
        <taxon>Roseiflexaceae</taxon>
        <taxon>Kouleothrix</taxon>
    </lineage>
</organism>
<evidence type="ECO:0000256" key="2">
    <source>
        <dbReference type="ARBA" id="ARBA00022603"/>
    </source>
</evidence>
<keyword evidence="7" id="KW-1185">Reference proteome</keyword>
<dbReference type="EMBL" id="LJCR01000963">
    <property type="protein sequence ID" value="KPV51325.1"/>
    <property type="molecule type" value="Genomic_DNA"/>
</dbReference>
<evidence type="ECO:0000256" key="3">
    <source>
        <dbReference type="ARBA" id="ARBA00022679"/>
    </source>
</evidence>
<dbReference type="GO" id="GO:0032259">
    <property type="term" value="P:methylation"/>
    <property type="evidence" value="ECO:0007669"/>
    <property type="project" value="UniProtKB-KW"/>
</dbReference>
<dbReference type="EC" id="2.1.1.-" evidence="4"/>
<name>A0A0N8PRZ8_9CHLR</name>
<dbReference type="PIRSF" id="PIRSF037567">
    <property type="entry name" value="MTTB_MeTrfase"/>
    <property type="match status" value="1"/>
</dbReference>
<evidence type="ECO:0000256" key="1">
    <source>
        <dbReference type="ARBA" id="ARBA00007137"/>
    </source>
</evidence>
<sequence>MLKRNSMTETTDRRRERRARQASAASAARMQPITYNLPVYELLNPEGVQRVHEMSMRILRELGIDFYDDEAREILRAHGADVRGDTVFFDEELLLKYVGMAPSQFTQLARNPQNNVTIGGNNMVFAPVYGCPFVEDLDGGRREATLKDFQNFVKLAYMSPYIHHSGGTVVEPTDEPVSTRHLDMLLSHITYSDKAFMGSVTSGKNAADSVAIAEIVFGADTIRQNPALLSLINVSSPRRFDDRMLSCIKVYARARQAMIITPFILAGAMGPTSVAGTVAQLNAEALAGIALCQMINPGTPVIYGSFLSTIDLQSGAPTFGTPESQTALYISAQMARHYGLPFRGGGTFSSSKVPDAQAGYESIMVMIPTVMARTNFVLHSAGWLENGLVSGYEKFVLDCEILGMLHIWAKGVDLSDEAFAMDAFAEVPPGGHFLGTAHTLRHFRDAFYRAELFDYNSAEQWELNGAPDTYARANAKVKQLLASYEAPAIDSSTAEALRRFIEKRKAEIAIEPRDA</sequence>
<dbReference type="Gene3D" id="3.20.20.480">
    <property type="entry name" value="Trimethylamine methyltransferase-like"/>
    <property type="match status" value="1"/>
</dbReference>
<comment type="similarity">
    <text evidence="1 4">Belongs to the trimethylamine methyltransferase family.</text>
</comment>
<proteinExistence type="inferred from homology"/>
<protein>
    <recommendedName>
        <fullName evidence="4">Methyltransferase</fullName>
        <ecNumber evidence="4">2.1.1.-</ecNumber>
    </recommendedName>
</protein>
<dbReference type="InterPro" id="IPR038601">
    <property type="entry name" value="MttB-like_sf"/>
</dbReference>
<dbReference type="Pfam" id="PF06253">
    <property type="entry name" value="MTTB"/>
    <property type="match status" value="1"/>
</dbReference>